<feature type="transmembrane region" description="Helical" evidence="3">
    <location>
        <begin position="12"/>
        <end position="33"/>
    </location>
</feature>
<feature type="transmembrane region" description="Helical" evidence="3">
    <location>
        <begin position="303"/>
        <end position="321"/>
    </location>
</feature>
<keyword evidence="3" id="KW-1133">Transmembrane helix</keyword>
<feature type="transmembrane region" description="Helical" evidence="3">
    <location>
        <begin position="231"/>
        <end position="250"/>
    </location>
</feature>
<evidence type="ECO:0000256" key="1">
    <source>
        <dbReference type="ARBA" id="ARBA00004370"/>
    </source>
</evidence>
<feature type="transmembrane region" description="Helical" evidence="3">
    <location>
        <begin position="53"/>
        <end position="80"/>
    </location>
</feature>
<dbReference type="InterPro" id="IPR050879">
    <property type="entry name" value="Acyltransferase_3"/>
</dbReference>
<dbReference type="Pfam" id="PF01757">
    <property type="entry name" value="Acyl_transf_3"/>
    <property type="match status" value="1"/>
</dbReference>
<evidence type="ECO:0000313" key="6">
    <source>
        <dbReference type="Proteomes" id="UP000658690"/>
    </source>
</evidence>
<feature type="transmembrane region" description="Helical" evidence="3">
    <location>
        <begin position="207"/>
        <end position="224"/>
    </location>
</feature>
<protein>
    <submittedName>
        <fullName evidence="5">Acyltransferase family protein</fullName>
    </submittedName>
</protein>
<feature type="transmembrane region" description="Helical" evidence="3">
    <location>
        <begin position="262"/>
        <end position="282"/>
    </location>
</feature>
<dbReference type="PANTHER" id="PTHR23028:SF53">
    <property type="entry name" value="ACYL_TRANSF_3 DOMAIN-CONTAINING PROTEIN"/>
    <property type="match status" value="1"/>
</dbReference>
<name>A0ABX1Z4S6_9BACL</name>
<comment type="caution">
    <text evidence="5">The sequence shown here is derived from an EMBL/GenBank/DDBJ whole genome shotgun (WGS) entry which is preliminary data.</text>
</comment>
<feature type="transmembrane region" description="Helical" evidence="3">
    <location>
        <begin position="341"/>
        <end position="361"/>
    </location>
</feature>
<evidence type="ECO:0000259" key="4">
    <source>
        <dbReference type="Pfam" id="PF01757"/>
    </source>
</evidence>
<gene>
    <name evidence="5" type="ORF">GC102_18980</name>
</gene>
<comment type="subcellular location">
    <subcellularLocation>
        <location evidence="1">Membrane</location>
    </subcellularLocation>
</comment>
<dbReference type="EMBL" id="WHOC01000094">
    <property type="protein sequence ID" value="NOU87839.1"/>
    <property type="molecule type" value="Genomic_DNA"/>
</dbReference>
<keyword evidence="5" id="KW-0808">Transferase</keyword>
<evidence type="ECO:0000256" key="2">
    <source>
        <dbReference type="ARBA" id="ARBA00007400"/>
    </source>
</evidence>
<feature type="transmembrane region" description="Helical" evidence="3">
    <location>
        <begin position="158"/>
        <end position="178"/>
    </location>
</feature>
<dbReference type="Proteomes" id="UP000658690">
    <property type="component" value="Unassembled WGS sequence"/>
</dbReference>
<reference evidence="5 6" key="1">
    <citation type="submission" date="2019-10" db="EMBL/GenBank/DDBJ databases">
        <title>Description of Paenibacillus choica sp. nov.</title>
        <authorList>
            <person name="Carlier A."/>
            <person name="Qi S."/>
        </authorList>
    </citation>
    <scope>NUCLEOTIDE SEQUENCE [LARGE SCALE GENOMIC DNA]</scope>
    <source>
        <strain evidence="5 6">LMG 31460</strain>
    </source>
</reference>
<sequence>MWTNFRKIDSLLGGKVSIYLDFIRGIAAILVLMEHLSPMIFAFANEGPIIKMLYIFNLLGGVSVRIFFILSGLFISRSILKAIDTRSWSWGSYLINRFCRLYVVLVPALILTFILDWLGSILWGTPYGNTKDGLLTFVGNLFFLQEIFVEPFGTNHPLWSLSCEFWYYILFPLLLLMVKRGAKKSTRIILLGLSSLIFIMIGIRIGFYFFIWLMGTLILFLPIITPLKNRLVLVTSFLIFCLASLIRPLVLTGKILEDKGNIMPYVDIFIGLAFVLFTYVLLNFHSSDRNTSFEQSKTLFARISRLLANFAFSLYLIHQPILNFVQGWAKTKGFSGLKPSILSFTIEGILVLTMLGIAWLFSMVTEARTQKLRGYIIKNIKRKSATSLQKGGVRIG</sequence>
<keyword evidence="6" id="KW-1185">Reference proteome</keyword>
<evidence type="ECO:0000256" key="3">
    <source>
        <dbReference type="SAM" id="Phobius"/>
    </source>
</evidence>
<accession>A0ABX1Z4S6</accession>
<feature type="transmembrane region" description="Helical" evidence="3">
    <location>
        <begin position="101"/>
        <end position="123"/>
    </location>
</feature>
<evidence type="ECO:0000313" key="5">
    <source>
        <dbReference type="EMBL" id="NOU87839.1"/>
    </source>
</evidence>
<dbReference type="GO" id="GO:0016746">
    <property type="term" value="F:acyltransferase activity"/>
    <property type="evidence" value="ECO:0007669"/>
    <property type="project" value="UniProtKB-KW"/>
</dbReference>
<dbReference type="InterPro" id="IPR002656">
    <property type="entry name" value="Acyl_transf_3_dom"/>
</dbReference>
<organism evidence="5 6">
    <name type="scientific">Paenibacillus germinis</name>
    <dbReference type="NCBI Taxonomy" id="2654979"/>
    <lineage>
        <taxon>Bacteria</taxon>
        <taxon>Bacillati</taxon>
        <taxon>Bacillota</taxon>
        <taxon>Bacilli</taxon>
        <taxon>Bacillales</taxon>
        <taxon>Paenibacillaceae</taxon>
        <taxon>Paenibacillus</taxon>
    </lineage>
</organism>
<feature type="domain" description="Acyltransferase 3" evidence="4">
    <location>
        <begin position="18"/>
        <end position="362"/>
    </location>
</feature>
<feature type="transmembrane region" description="Helical" evidence="3">
    <location>
        <begin position="185"/>
        <end position="201"/>
    </location>
</feature>
<proteinExistence type="inferred from homology"/>
<dbReference type="RefSeq" id="WP_171690963.1">
    <property type="nucleotide sequence ID" value="NZ_WHOC01000094.1"/>
</dbReference>
<keyword evidence="3" id="KW-0812">Transmembrane</keyword>
<dbReference type="PANTHER" id="PTHR23028">
    <property type="entry name" value="ACETYLTRANSFERASE"/>
    <property type="match status" value="1"/>
</dbReference>
<comment type="similarity">
    <text evidence="2">Belongs to the acyltransferase 3 family.</text>
</comment>
<keyword evidence="5" id="KW-0012">Acyltransferase</keyword>
<keyword evidence="3" id="KW-0472">Membrane</keyword>